<sequence>MSDPKTAVQRLPSLDVLRGLTVIGMILVNATAGMYYGLQAKVFPLLLHAHWEGLKIADVVFPAFLTMVGLSIPMALHKAKMTTGLDAAQARKIGWRVVRLFLIGWLLSNLGWLAHFDGEPWRFWGVLQRIGLVYGAAAVLFLWFGPKTRLGIGAAILLLYWPLSLLPALDGLSGDIWERGHNFIASVDRLMFGAGGHNYVKGPEGYDPEGLLGTLPALAQALLGMAVGEFLMQSHRRSALTLAGAGAVLLIVGAGWGFVFPVIKDIWSSSFVLVTTGITFLALAPLHAWLDNRDTPLHGPLSLPVTFASAFGLNAIAAYVLHFLMNPLLGWDLLTQTYVLSRATVGEAVAALFPVALFILCVWLPVEYLRRKGWIIKV</sequence>
<dbReference type="AlphaFoldDB" id="A0A3G9G635"/>
<dbReference type="Proteomes" id="UP000278756">
    <property type="component" value="Chromosome 1"/>
</dbReference>
<keyword evidence="1" id="KW-0812">Transmembrane</keyword>
<feature type="transmembrane region" description="Helical" evidence="1">
    <location>
        <begin position="16"/>
        <end position="36"/>
    </location>
</feature>
<dbReference type="PANTHER" id="PTHR31061">
    <property type="entry name" value="LD22376P"/>
    <property type="match status" value="1"/>
</dbReference>
<feature type="transmembrane region" description="Helical" evidence="1">
    <location>
        <begin position="239"/>
        <end position="260"/>
    </location>
</feature>
<dbReference type="PANTHER" id="PTHR31061:SF24">
    <property type="entry name" value="LD22376P"/>
    <property type="match status" value="1"/>
</dbReference>
<feature type="transmembrane region" description="Helical" evidence="1">
    <location>
        <begin position="150"/>
        <end position="169"/>
    </location>
</feature>
<organism evidence="3 4">
    <name type="scientific">Asticcacaulis excentricus</name>
    <dbReference type="NCBI Taxonomy" id="78587"/>
    <lineage>
        <taxon>Bacteria</taxon>
        <taxon>Pseudomonadati</taxon>
        <taxon>Pseudomonadota</taxon>
        <taxon>Alphaproteobacteria</taxon>
        <taxon>Caulobacterales</taxon>
        <taxon>Caulobacteraceae</taxon>
        <taxon>Asticcacaulis</taxon>
    </lineage>
</organism>
<evidence type="ECO:0000313" key="4">
    <source>
        <dbReference type="Proteomes" id="UP000278756"/>
    </source>
</evidence>
<evidence type="ECO:0000256" key="1">
    <source>
        <dbReference type="SAM" id="Phobius"/>
    </source>
</evidence>
<feature type="transmembrane region" description="Helical" evidence="1">
    <location>
        <begin position="97"/>
        <end position="115"/>
    </location>
</feature>
<keyword evidence="1" id="KW-0472">Membrane</keyword>
<keyword evidence="1" id="KW-1133">Transmembrane helix</keyword>
<dbReference type="RefSeq" id="WP_126420835.1">
    <property type="nucleotide sequence ID" value="NZ_AP018827.1"/>
</dbReference>
<feature type="domain" description="Heparan-alpha-glucosaminide N-acetyltransferase catalytic" evidence="2">
    <location>
        <begin position="10"/>
        <end position="234"/>
    </location>
</feature>
<reference evidence="4" key="1">
    <citation type="journal article" date="2017" name="Biotechnol. Biofuels">
        <title>Evaluation of environmental bacterial communities as a factor affecting the growth of duckweed Lemna minor.</title>
        <authorList>
            <person name="Ishizawa H."/>
            <person name="Kuroda M."/>
            <person name="Morikawa M."/>
            <person name="Ike M."/>
        </authorList>
    </citation>
    <scope>NUCLEOTIDE SEQUENCE [LARGE SCALE GENOMIC DNA]</scope>
    <source>
        <strain evidence="4">M6</strain>
    </source>
</reference>
<dbReference type="InterPro" id="IPR012429">
    <property type="entry name" value="HGSNAT_cat"/>
</dbReference>
<feature type="transmembrane region" description="Helical" evidence="1">
    <location>
        <begin position="56"/>
        <end position="76"/>
    </location>
</feature>
<feature type="transmembrane region" description="Helical" evidence="1">
    <location>
        <begin position="345"/>
        <end position="366"/>
    </location>
</feature>
<gene>
    <name evidence="3" type="ORF">EM6_1048</name>
</gene>
<dbReference type="Pfam" id="PF07786">
    <property type="entry name" value="HGSNAT_cat"/>
    <property type="match status" value="1"/>
</dbReference>
<feature type="transmembrane region" description="Helical" evidence="1">
    <location>
        <begin position="211"/>
        <end position="232"/>
    </location>
</feature>
<feature type="transmembrane region" description="Helical" evidence="1">
    <location>
        <begin position="121"/>
        <end position="143"/>
    </location>
</feature>
<feature type="transmembrane region" description="Helical" evidence="1">
    <location>
        <begin position="301"/>
        <end position="325"/>
    </location>
</feature>
<evidence type="ECO:0000259" key="2">
    <source>
        <dbReference type="Pfam" id="PF07786"/>
    </source>
</evidence>
<dbReference type="OrthoDB" id="9788724at2"/>
<dbReference type="EMBL" id="AP018827">
    <property type="protein sequence ID" value="BBF80464.1"/>
    <property type="molecule type" value="Genomic_DNA"/>
</dbReference>
<evidence type="ECO:0000313" key="3">
    <source>
        <dbReference type="EMBL" id="BBF80464.1"/>
    </source>
</evidence>
<reference evidence="4" key="2">
    <citation type="journal article" date="2017" name="Plant Physiol. Biochem.">
        <title>Differential oxidative and antioxidative response of duckweed Lemna minor toward plant growth promoting/inhibiting bacteria.</title>
        <authorList>
            <person name="Ishizawa H."/>
            <person name="Kuroda M."/>
            <person name="Morikawa M."/>
            <person name="Ike M."/>
        </authorList>
    </citation>
    <scope>NUCLEOTIDE SEQUENCE [LARGE SCALE GENOMIC DNA]</scope>
    <source>
        <strain evidence="4">M6</strain>
    </source>
</reference>
<protein>
    <submittedName>
        <fullName evidence="3">N-acetylglucosamine related transporter, NagX</fullName>
    </submittedName>
</protein>
<accession>A0A3G9G635</accession>
<name>A0A3G9G635_9CAUL</name>
<proteinExistence type="predicted"/>
<feature type="transmembrane region" description="Helical" evidence="1">
    <location>
        <begin position="266"/>
        <end position="289"/>
    </location>
</feature>